<feature type="compositionally biased region" description="Polar residues" evidence="1">
    <location>
        <begin position="299"/>
        <end position="309"/>
    </location>
</feature>
<evidence type="ECO:0000256" key="2">
    <source>
        <dbReference type="SAM" id="Phobius"/>
    </source>
</evidence>
<dbReference type="Proteomes" id="UP001362999">
    <property type="component" value="Unassembled WGS sequence"/>
</dbReference>
<feature type="compositionally biased region" description="Low complexity" evidence="1">
    <location>
        <begin position="315"/>
        <end position="375"/>
    </location>
</feature>
<accession>A0AAV9Z2W3</accession>
<name>A0AAV9Z2W3_9AGAR</name>
<evidence type="ECO:0008006" key="5">
    <source>
        <dbReference type="Google" id="ProtNLM"/>
    </source>
</evidence>
<keyword evidence="2" id="KW-1133">Transmembrane helix</keyword>
<reference evidence="3 4" key="1">
    <citation type="journal article" date="2024" name="J Genomics">
        <title>Draft genome sequencing and assembly of Favolaschia claudopus CIRM-BRFM 2984 isolated from oak limbs.</title>
        <authorList>
            <person name="Navarro D."/>
            <person name="Drula E."/>
            <person name="Chaduli D."/>
            <person name="Cazenave R."/>
            <person name="Ahrendt S."/>
            <person name="Wang J."/>
            <person name="Lipzen A."/>
            <person name="Daum C."/>
            <person name="Barry K."/>
            <person name="Grigoriev I.V."/>
            <person name="Favel A."/>
            <person name="Rosso M.N."/>
            <person name="Martin F."/>
        </authorList>
    </citation>
    <scope>NUCLEOTIDE SEQUENCE [LARGE SCALE GENOMIC DNA]</scope>
    <source>
        <strain evidence="3 4">CIRM-BRFM 2984</strain>
    </source>
</reference>
<sequence>MKRRGTDDAQITRADDVRGRRTGTMSAECSADGKRLAGAYAAPWYALDEVGEGDGKRADLPNLESAAQHRLSHRPPARHCTGPALLDISPKSTTTTGELTDVCRRELYSASQTSAVARLVLPARHHFLFARPSITMRLRQCIPFKVPSLTDVCRREPHICGLFSTFYSLDLADFDARYRLTPRRFCLLVFCLALIVFLVSSIRHPHSTMRLGSPISLPSTPKLLSDPYQSAYQRRRAKSMGAESPLLLMRESTLFLSELREETLKSSVVEQWSPANVWIPPTAEELQRLVSELENIQLSEAASGPSSRAKTSEHSTTSRPSTSRLPASRSAYSRSASTTSTSSAAISRQPSESQSTASRPSTSSKPSASTQATQSRACRPKKRTRWPQESHPQAHCPHGFKRAAVCAHGFKRTAVCAHGFKRFAVCSHGFRLASICPHGYAQAASAMDVPPQPTSCRPRYEDSIFEKTVKLFM</sequence>
<keyword evidence="2" id="KW-0812">Transmembrane</keyword>
<comment type="caution">
    <text evidence="3">The sequence shown here is derived from an EMBL/GenBank/DDBJ whole genome shotgun (WGS) entry which is preliminary data.</text>
</comment>
<keyword evidence="2" id="KW-0472">Membrane</keyword>
<dbReference type="AlphaFoldDB" id="A0AAV9Z2W3"/>
<gene>
    <name evidence="3" type="ORF">R3P38DRAFT_3243634</name>
</gene>
<feature type="region of interest" description="Disordered" evidence="1">
    <location>
        <begin position="1"/>
        <end position="26"/>
    </location>
</feature>
<keyword evidence="4" id="KW-1185">Reference proteome</keyword>
<feature type="region of interest" description="Disordered" evidence="1">
    <location>
        <begin position="299"/>
        <end position="394"/>
    </location>
</feature>
<evidence type="ECO:0000313" key="3">
    <source>
        <dbReference type="EMBL" id="KAK6969301.1"/>
    </source>
</evidence>
<feature type="transmembrane region" description="Helical" evidence="2">
    <location>
        <begin position="185"/>
        <end position="202"/>
    </location>
</feature>
<evidence type="ECO:0000256" key="1">
    <source>
        <dbReference type="SAM" id="MobiDB-lite"/>
    </source>
</evidence>
<dbReference type="EMBL" id="JAWWNJ010000228">
    <property type="protein sequence ID" value="KAK6969301.1"/>
    <property type="molecule type" value="Genomic_DNA"/>
</dbReference>
<proteinExistence type="predicted"/>
<protein>
    <recommendedName>
        <fullName evidence="5">C3H1-type domain-containing protein</fullName>
    </recommendedName>
</protein>
<evidence type="ECO:0000313" key="4">
    <source>
        <dbReference type="Proteomes" id="UP001362999"/>
    </source>
</evidence>
<organism evidence="3 4">
    <name type="scientific">Favolaschia claudopus</name>
    <dbReference type="NCBI Taxonomy" id="2862362"/>
    <lineage>
        <taxon>Eukaryota</taxon>
        <taxon>Fungi</taxon>
        <taxon>Dikarya</taxon>
        <taxon>Basidiomycota</taxon>
        <taxon>Agaricomycotina</taxon>
        <taxon>Agaricomycetes</taxon>
        <taxon>Agaricomycetidae</taxon>
        <taxon>Agaricales</taxon>
        <taxon>Marasmiineae</taxon>
        <taxon>Mycenaceae</taxon>
        <taxon>Favolaschia</taxon>
    </lineage>
</organism>